<proteinExistence type="predicted"/>
<gene>
    <name evidence="2" type="ORF">R0135_04310</name>
</gene>
<reference evidence="2 3" key="1">
    <citation type="submission" date="2023-10" db="EMBL/GenBank/DDBJ databases">
        <title>Two novel species belonging to the OM43/NOR5 clade.</title>
        <authorList>
            <person name="Park M."/>
        </authorList>
    </citation>
    <scope>NUCLEOTIDE SEQUENCE [LARGE SCALE GENOMIC DNA]</scope>
    <source>
        <strain evidence="2 3">IMCC43200</strain>
    </source>
</reference>
<organism evidence="2 3">
    <name type="scientific">Congregibacter variabilis</name>
    <dbReference type="NCBI Taxonomy" id="3081200"/>
    <lineage>
        <taxon>Bacteria</taxon>
        <taxon>Pseudomonadati</taxon>
        <taxon>Pseudomonadota</taxon>
        <taxon>Gammaproteobacteria</taxon>
        <taxon>Cellvibrionales</taxon>
        <taxon>Halieaceae</taxon>
        <taxon>Congregibacter</taxon>
    </lineage>
</organism>
<dbReference type="Pfam" id="PF11977">
    <property type="entry name" value="RNase_Zc3h12a"/>
    <property type="match status" value="1"/>
</dbReference>
<accession>A0ABZ0I5F6</accession>
<evidence type="ECO:0000313" key="2">
    <source>
        <dbReference type="EMBL" id="WOJ94390.1"/>
    </source>
</evidence>
<evidence type="ECO:0000313" key="3">
    <source>
        <dbReference type="Proteomes" id="UP001626537"/>
    </source>
</evidence>
<keyword evidence="3" id="KW-1185">Reference proteome</keyword>
<dbReference type="Proteomes" id="UP001626537">
    <property type="component" value="Chromosome"/>
</dbReference>
<dbReference type="EMBL" id="CP136864">
    <property type="protein sequence ID" value="WOJ94390.1"/>
    <property type="molecule type" value="Genomic_DNA"/>
</dbReference>
<dbReference type="RefSeq" id="WP_407349026.1">
    <property type="nucleotide sequence ID" value="NZ_CP136864.1"/>
</dbReference>
<dbReference type="InterPro" id="IPR021869">
    <property type="entry name" value="RNase_Zc3h12_NYN"/>
</dbReference>
<protein>
    <recommendedName>
        <fullName evidence="1">RNase NYN domain-containing protein</fullName>
    </recommendedName>
</protein>
<feature type="domain" description="RNase NYN" evidence="1">
    <location>
        <begin position="35"/>
        <end position="149"/>
    </location>
</feature>
<evidence type="ECO:0000259" key="1">
    <source>
        <dbReference type="Pfam" id="PF11977"/>
    </source>
</evidence>
<name>A0ABZ0I5F6_9GAMM</name>
<sequence>MSTKTSQTRFSRLAAWFGHRSSQFEPATLTLPLANRHFVLDGTNIALLHGPARPELRYVVALSSHLVSNGGKVSCFFDANTPYIFSDARSEQRECFNRLTSEAPWAKDFVIVPGGTQADQWILELAKRENADVISNDRFKDRARSHRWIYKRRHGICIREGRLALSSLDANIELLAQPEDYLSLKP</sequence>
<dbReference type="Gene3D" id="3.40.50.11980">
    <property type="match status" value="1"/>
</dbReference>